<evidence type="ECO:0000256" key="1">
    <source>
        <dbReference type="SAM" id="Phobius"/>
    </source>
</evidence>
<proteinExistence type="predicted"/>
<accession>A0A1Q6R9U8</accession>
<keyword evidence="1" id="KW-0472">Membrane</keyword>
<keyword evidence="1" id="KW-1133">Transmembrane helix</keyword>
<feature type="transmembrane region" description="Helical" evidence="1">
    <location>
        <begin position="91"/>
        <end position="109"/>
    </location>
</feature>
<sequence length="141" mass="15622">MAEIRGIIVKKQGERAEVKVDKAESELTGLPKYIDCWNPVGAKAGDVVGAEYRDFDQRKAKLVIYGLPVAGILAGVACGHSMATFFHMDELPFIAGCIVLWLLVTVNYARIFKRDAVREGKQAVIFEIQQPKIVIDMGKKE</sequence>
<gene>
    <name evidence="2" type="ORF">BHW43_02110</name>
</gene>
<evidence type="ECO:0000313" key="3">
    <source>
        <dbReference type="Proteomes" id="UP000186777"/>
    </source>
</evidence>
<dbReference type="EMBL" id="MNTG01000002">
    <property type="protein sequence ID" value="OLA39142.1"/>
    <property type="molecule type" value="Genomic_DNA"/>
</dbReference>
<dbReference type="STRING" id="626940.BHW43_02110"/>
<dbReference type="Pfam" id="PF04246">
    <property type="entry name" value="RseC_MucC"/>
    <property type="match status" value="1"/>
</dbReference>
<evidence type="ECO:0000313" key="2">
    <source>
        <dbReference type="EMBL" id="OLA39142.1"/>
    </source>
</evidence>
<evidence type="ECO:0008006" key="4">
    <source>
        <dbReference type="Google" id="ProtNLM"/>
    </source>
</evidence>
<feature type="transmembrane region" description="Helical" evidence="1">
    <location>
        <begin position="62"/>
        <end position="85"/>
    </location>
</feature>
<name>A0A1Q6R9U8_9FIRM</name>
<comment type="caution">
    <text evidence="2">The sequence shown here is derived from an EMBL/GenBank/DDBJ whole genome shotgun (WGS) entry which is preliminary data.</text>
</comment>
<protein>
    <recommendedName>
        <fullName evidence="4">Positive regulator of sigma(E), RseC/MucC</fullName>
    </recommendedName>
</protein>
<organism evidence="2 3">
    <name type="scientific">Phascolarctobacterium succinatutens</name>
    <dbReference type="NCBI Taxonomy" id="626940"/>
    <lineage>
        <taxon>Bacteria</taxon>
        <taxon>Bacillati</taxon>
        <taxon>Bacillota</taxon>
        <taxon>Negativicutes</taxon>
        <taxon>Acidaminococcales</taxon>
        <taxon>Acidaminococcaceae</taxon>
        <taxon>Phascolarctobacterium</taxon>
    </lineage>
</organism>
<dbReference type="RefSeq" id="WP_293391276.1">
    <property type="nucleotide sequence ID" value="NZ_CAMQNL010000004.1"/>
</dbReference>
<dbReference type="Proteomes" id="UP000186777">
    <property type="component" value="Unassembled WGS sequence"/>
</dbReference>
<keyword evidence="1" id="KW-0812">Transmembrane</keyword>
<dbReference type="AlphaFoldDB" id="A0A1Q6R9U8"/>
<reference evidence="2 3" key="1">
    <citation type="journal article" date="2016" name="Nat. Biotechnol.">
        <title>Measurement of bacterial replication rates in microbial communities.</title>
        <authorList>
            <person name="Brown C.T."/>
            <person name="Olm M.R."/>
            <person name="Thomas B.C."/>
            <person name="Banfield J.F."/>
        </authorList>
    </citation>
    <scope>NUCLEOTIDE SEQUENCE [LARGE SCALE GENOMIC DNA]</scope>
    <source>
        <strain evidence="2">46_33</strain>
    </source>
</reference>